<keyword evidence="5 10" id="KW-0418">Kinase</keyword>
<protein>
    <recommendedName>
        <fullName evidence="2">histidine kinase</fullName>
        <ecNumber evidence="2">2.7.13.3</ecNumber>
    </recommendedName>
</protein>
<keyword evidence="8" id="KW-0472">Membrane</keyword>
<evidence type="ECO:0000313" key="11">
    <source>
        <dbReference type="Proteomes" id="UP001057702"/>
    </source>
</evidence>
<keyword evidence="8" id="KW-0812">Transmembrane</keyword>
<keyword evidence="4" id="KW-0808">Transferase</keyword>
<evidence type="ECO:0000256" key="5">
    <source>
        <dbReference type="ARBA" id="ARBA00022777"/>
    </source>
</evidence>
<dbReference type="Proteomes" id="UP001057702">
    <property type="component" value="Unassembled WGS sequence"/>
</dbReference>
<evidence type="ECO:0000313" key="10">
    <source>
        <dbReference type="EMBL" id="MCQ4084853.1"/>
    </source>
</evidence>
<evidence type="ECO:0000256" key="1">
    <source>
        <dbReference type="ARBA" id="ARBA00000085"/>
    </source>
</evidence>
<comment type="caution">
    <text evidence="10">The sequence shown here is derived from an EMBL/GenBank/DDBJ whole genome shotgun (WGS) entry which is preliminary data.</text>
</comment>
<name>A0ABT1Q4K1_9ACTN</name>
<feature type="transmembrane region" description="Helical" evidence="8">
    <location>
        <begin position="35"/>
        <end position="58"/>
    </location>
</feature>
<evidence type="ECO:0000259" key="9">
    <source>
        <dbReference type="SMART" id="SM00387"/>
    </source>
</evidence>
<feature type="coiled-coil region" evidence="6">
    <location>
        <begin position="69"/>
        <end position="170"/>
    </location>
</feature>
<gene>
    <name evidence="10" type="ORF">NGB36_30885</name>
</gene>
<feature type="region of interest" description="Disordered" evidence="7">
    <location>
        <begin position="359"/>
        <end position="462"/>
    </location>
</feature>
<keyword evidence="11" id="KW-1185">Reference proteome</keyword>
<keyword evidence="8" id="KW-1133">Transmembrane helix</keyword>
<dbReference type="InterPro" id="IPR050428">
    <property type="entry name" value="TCS_sensor_his_kinase"/>
</dbReference>
<dbReference type="EC" id="2.7.13.3" evidence="2"/>
<keyword evidence="6" id="KW-0175">Coiled coil</keyword>
<evidence type="ECO:0000256" key="6">
    <source>
        <dbReference type="SAM" id="Coils"/>
    </source>
</evidence>
<organism evidence="10 11">
    <name type="scientific">Streptomyces humicola</name>
    <dbReference type="NCBI Taxonomy" id="2953240"/>
    <lineage>
        <taxon>Bacteria</taxon>
        <taxon>Bacillati</taxon>
        <taxon>Actinomycetota</taxon>
        <taxon>Actinomycetes</taxon>
        <taxon>Kitasatosporales</taxon>
        <taxon>Streptomycetaceae</taxon>
        <taxon>Streptomyces</taxon>
    </lineage>
</organism>
<dbReference type="PANTHER" id="PTHR45436:SF5">
    <property type="entry name" value="SENSOR HISTIDINE KINASE TRCS"/>
    <property type="match status" value="1"/>
</dbReference>
<feature type="domain" description="Histidine kinase/HSP90-like ATPase" evidence="9">
    <location>
        <begin position="245"/>
        <end position="358"/>
    </location>
</feature>
<comment type="catalytic activity">
    <reaction evidence="1">
        <text>ATP + protein L-histidine = ADP + protein N-phospho-L-histidine.</text>
        <dbReference type="EC" id="2.7.13.3"/>
    </reaction>
</comment>
<dbReference type="InterPro" id="IPR036890">
    <property type="entry name" value="HATPase_C_sf"/>
</dbReference>
<dbReference type="Pfam" id="PF02518">
    <property type="entry name" value="HATPase_c"/>
    <property type="match status" value="1"/>
</dbReference>
<evidence type="ECO:0000256" key="3">
    <source>
        <dbReference type="ARBA" id="ARBA00022553"/>
    </source>
</evidence>
<evidence type="ECO:0000256" key="7">
    <source>
        <dbReference type="SAM" id="MobiDB-lite"/>
    </source>
</evidence>
<dbReference type="SMART" id="SM00387">
    <property type="entry name" value="HATPase_c"/>
    <property type="match status" value="1"/>
</dbReference>
<evidence type="ECO:0000256" key="4">
    <source>
        <dbReference type="ARBA" id="ARBA00022679"/>
    </source>
</evidence>
<dbReference type="InterPro" id="IPR003594">
    <property type="entry name" value="HATPase_dom"/>
</dbReference>
<reference evidence="10" key="1">
    <citation type="submission" date="2022-06" db="EMBL/GenBank/DDBJ databases">
        <title>Draft genome sequence of Streptomyces sp. RB6PN25 isolated from peat swamp forest in Thailand.</title>
        <authorList>
            <person name="Duangmal K."/>
            <person name="Klaysubun C."/>
        </authorList>
    </citation>
    <scope>NUCLEOTIDE SEQUENCE</scope>
    <source>
        <strain evidence="10">RB6PN25</strain>
    </source>
</reference>
<keyword evidence="3" id="KW-0597">Phosphoprotein</keyword>
<evidence type="ECO:0000256" key="2">
    <source>
        <dbReference type="ARBA" id="ARBA00012438"/>
    </source>
</evidence>
<evidence type="ECO:0000256" key="8">
    <source>
        <dbReference type="SAM" id="Phobius"/>
    </source>
</evidence>
<dbReference type="PANTHER" id="PTHR45436">
    <property type="entry name" value="SENSOR HISTIDINE KINASE YKOH"/>
    <property type="match status" value="1"/>
</dbReference>
<dbReference type="Gene3D" id="3.30.565.10">
    <property type="entry name" value="Histidine kinase-like ATPase, C-terminal domain"/>
    <property type="match status" value="1"/>
</dbReference>
<proteinExistence type="predicted"/>
<sequence>MVLLAVLPAGVIAIAGTSALIAVYAAGAARVDMHAAGALLAATLLLVCATLVGAGFYSSAQARAISGRYAELSGLAARGQAELAELRRQITDGRLPQPRQRESLPQAAHDALDRLGHEIEALDRAAEEAVLELAAQARPSEQFEVFANLAHRLESLVHREIGQLDDLENEVEDPDLLRGLFQVDHLATRMRRYAENLSVLGGAVSHRQWTRPVSISDVLRSAVAEIDQYSRVKLVPPIEGMVAGHAVVDVVHLVAELVENATVFSPPHTVVLLRVQPVTAGLAIEVEDRGLGLGPTERNQLNAMLASPDGIALGELLRDGRIGLYVVSALARRHGIVVQLEGNIYGGTQAVLVLPNELLGQQPDPADSARQPSSATAPGPQGHADIAASPRYGPGTHTAPESKTPADEPPRPSGTAPAPQIAAPEGMRPALPTRRRQEHLVPELRQPSDSAGAPEEIEHDPGLIAAFQAGFRLAEDAGDN</sequence>
<accession>A0ABT1Q4K1</accession>
<dbReference type="GO" id="GO:0016301">
    <property type="term" value="F:kinase activity"/>
    <property type="evidence" value="ECO:0007669"/>
    <property type="project" value="UniProtKB-KW"/>
</dbReference>
<dbReference type="EMBL" id="JANFNG010000043">
    <property type="protein sequence ID" value="MCQ4084853.1"/>
    <property type="molecule type" value="Genomic_DNA"/>
</dbReference>
<dbReference type="SUPFAM" id="SSF55874">
    <property type="entry name" value="ATPase domain of HSP90 chaperone/DNA topoisomerase II/histidine kinase"/>
    <property type="match status" value="1"/>
</dbReference>